<feature type="coiled-coil region" evidence="1">
    <location>
        <begin position="1161"/>
        <end position="1195"/>
    </location>
</feature>
<reference evidence="4 5" key="1">
    <citation type="submission" date="2018-08" db="EMBL/GenBank/DDBJ databases">
        <title>The reduced genetic potential of extracellular carbohydrate catabolism in Euzebyella marina RN62, a Flavobacteriia bacterium isolated from the hadal water.</title>
        <authorList>
            <person name="Xue C."/>
        </authorList>
    </citation>
    <scope>NUCLEOTIDE SEQUENCE [LARGE SCALE GENOMIC DNA]</scope>
    <source>
        <strain evidence="4 5">RN62</strain>
    </source>
</reference>
<feature type="compositionally biased region" description="Polar residues" evidence="2">
    <location>
        <begin position="734"/>
        <end position="746"/>
    </location>
</feature>
<keyword evidence="5" id="KW-1185">Reference proteome</keyword>
<keyword evidence="1" id="KW-0175">Coiled coil</keyword>
<keyword evidence="3" id="KW-0732">Signal</keyword>
<organism evidence="4 5">
    <name type="scientific">Euzebyella marina</name>
    <dbReference type="NCBI Taxonomy" id="1761453"/>
    <lineage>
        <taxon>Bacteria</taxon>
        <taxon>Pseudomonadati</taxon>
        <taxon>Bacteroidota</taxon>
        <taxon>Flavobacteriia</taxon>
        <taxon>Flavobacteriales</taxon>
        <taxon>Flavobacteriaceae</taxon>
        <taxon>Euzebyella</taxon>
    </lineage>
</organism>
<dbReference type="RefSeq" id="WP_121848013.1">
    <property type="nucleotide sequence ID" value="NZ_CP032050.1"/>
</dbReference>
<evidence type="ECO:0000256" key="3">
    <source>
        <dbReference type="SAM" id="SignalP"/>
    </source>
</evidence>
<dbReference type="Proteomes" id="UP000276309">
    <property type="component" value="Chromosome"/>
</dbReference>
<feature type="region of interest" description="Disordered" evidence="2">
    <location>
        <begin position="734"/>
        <end position="755"/>
    </location>
</feature>
<evidence type="ECO:0000256" key="2">
    <source>
        <dbReference type="SAM" id="MobiDB-lite"/>
    </source>
</evidence>
<dbReference type="OrthoDB" id="9808953at2"/>
<evidence type="ECO:0000256" key="1">
    <source>
        <dbReference type="SAM" id="Coils"/>
    </source>
</evidence>
<name>A0A3G2L400_9FLAO</name>
<dbReference type="EMBL" id="CP032050">
    <property type="protein sequence ID" value="AYN66963.1"/>
    <property type="molecule type" value="Genomic_DNA"/>
</dbReference>
<dbReference type="AlphaFoldDB" id="A0A3G2L400"/>
<dbReference type="KEGG" id="emar:D1013_06035"/>
<sequence>MLNRIALPILFIGLLMTTAVTAQVKIGDDPQTIDANSLLELQSNDKVLVITRVDSLQMTNIVPNRGALVYNTTANCVYYYNGTQWVNLCDGSSGNLTADPLVNDISTIVITQTENGSNFEIAPNSINSEQIVNGGINGVDIQDGSIGQGKLQNNSVTQDKLSENSVGAFALDNDNINLSDFTNDEGFITNADIISGDAGNVIQAGSDNGAFYDDSLLQAEIDANTAANTADTDQSPTNELQNLSISGDQLSITNGNTITIPTSNGSDTRIIGGTNTQVAGNGTIATPYQINVTGVDTDTTNEIQDITFNTTTNVLTISNNLTTGGQVDLSSLAGGGGSTEVVDGITLTGIGTGADPFKIEPSTTTGQFLSTDGSGNVVWANVPATGATPALSQVLTTNNSAGNLQIKDLQDPTVNQDAATKAYVDATVASGGALTDGSILIGGTGDVAQQLTISGDAAMDNAGVLTIQNDSITSLKIKDGTIALEDFSNMGADTDGQIMRWSETNGQWEIASAASHTGQSKSLFFADVNGDPAQAFHPTNGNPSLIWDYDARVVSGRAYGALGIGLDGQAINNNTKVHIIDNVGGNTSFPLEIQNRQESAGSAVGILFANDRFNDGKGAIIFQRTGNFGVGDFHFVLNQNNTGREAPQLTSDKAFTIKNNGDIQLYGNLIARNGAGSDGQVLTTNAAGETVWGAGGVTNSTFAVTDTDSDGTDDSLTLTDSDGTSLSVALSSINSGSDTTNASLTVSDTDADGDDDTLTLTDSAGGTVTIALADINSGSDTTNASLTVSDTDADGDDDTLTLTDSAGGTVTIALADINSGNDTTNASLTVSDTDADGDDDTLTLTDSAGGTVTIALADINSGSDTTNASLTVSDTDADGDDDTLTLTDSAGGTVTIALADINSGSDTTNASLTVSDTDADGDDDTLTLTDSAGGTVTIALADINNVSPQNIGNSNLTLEANRTLDLDGFDLSFDTGGGNIGIGGLPGAPQSQLDVNGSIRTRNGFLAPPSTIAGGPSNPSYGFYTESGIGMFRAGVTQLAFATGGIEVIRIDDLQNVGIGTDSPVEKLHVAGNIRADGNFISNNTTIQVPDYVFQKYYLGTSELKESYHFSNLEEVEAFIKKNHHLPGVTSAVQAEENGHWNLSASNLQNLEKIEELFLHTIAQEKEINRLKAEKEALANEVQAMKKDLEEIKSLLQK</sequence>
<evidence type="ECO:0008006" key="6">
    <source>
        <dbReference type="Google" id="ProtNLM"/>
    </source>
</evidence>
<gene>
    <name evidence="4" type="ORF">D1013_06035</name>
</gene>
<evidence type="ECO:0000313" key="5">
    <source>
        <dbReference type="Proteomes" id="UP000276309"/>
    </source>
</evidence>
<feature type="chain" id="PRO_5018150006" description="Peptidase S74 domain-containing protein" evidence="3">
    <location>
        <begin position="23"/>
        <end position="1198"/>
    </location>
</feature>
<accession>A0A3G2L400</accession>
<evidence type="ECO:0000313" key="4">
    <source>
        <dbReference type="EMBL" id="AYN66963.1"/>
    </source>
</evidence>
<proteinExistence type="predicted"/>
<feature type="signal peptide" evidence="3">
    <location>
        <begin position="1"/>
        <end position="22"/>
    </location>
</feature>
<protein>
    <recommendedName>
        <fullName evidence="6">Peptidase S74 domain-containing protein</fullName>
    </recommendedName>
</protein>